<evidence type="ECO:0000256" key="4">
    <source>
        <dbReference type="SAM" id="Coils"/>
    </source>
</evidence>
<dbReference type="PANTHER" id="PTHR12687">
    <property type="entry name" value="NUCLEOLAR COMPLEX 2 AND RAD4-RELATED"/>
    <property type="match status" value="1"/>
</dbReference>
<feature type="compositionally biased region" description="Basic residues" evidence="5">
    <location>
        <begin position="1"/>
        <end position="11"/>
    </location>
</feature>
<proteinExistence type="inferred from homology"/>
<keyword evidence="3" id="KW-0539">Nucleus</keyword>
<feature type="region of interest" description="Disordered" evidence="5">
    <location>
        <begin position="93"/>
        <end position="153"/>
    </location>
</feature>
<evidence type="ECO:0000256" key="2">
    <source>
        <dbReference type="ARBA" id="ARBA00005907"/>
    </source>
</evidence>
<evidence type="ECO:0000313" key="6">
    <source>
        <dbReference type="EMBL" id="KZL87084.1"/>
    </source>
</evidence>
<feature type="compositionally biased region" description="Acidic residues" evidence="5">
    <location>
        <begin position="114"/>
        <end position="123"/>
    </location>
</feature>
<dbReference type="GO" id="GO:0005654">
    <property type="term" value="C:nucleoplasm"/>
    <property type="evidence" value="ECO:0007669"/>
    <property type="project" value="TreeGrafter"/>
</dbReference>
<name>A0A161VWF1_COLIC</name>
<evidence type="ECO:0000256" key="5">
    <source>
        <dbReference type="SAM" id="MobiDB-lite"/>
    </source>
</evidence>
<dbReference type="GO" id="GO:0030690">
    <property type="term" value="C:Noc1p-Noc2p complex"/>
    <property type="evidence" value="ECO:0007669"/>
    <property type="project" value="TreeGrafter"/>
</dbReference>
<dbReference type="GO" id="GO:0042273">
    <property type="term" value="P:ribosomal large subunit biogenesis"/>
    <property type="evidence" value="ECO:0007669"/>
    <property type="project" value="TreeGrafter"/>
</dbReference>
<dbReference type="InterPro" id="IPR005343">
    <property type="entry name" value="Noc2"/>
</dbReference>
<dbReference type="GO" id="GO:0005730">
    <property type="term" value="C:nucleolus"/>
    <property type="evidence" value="ECO:0007669"/>
    <property type="project" value="TreeGrafter"/>
</dbReference>
<feature type="compositionally biased region" description="Basic and acidic residues" evidence="5">
    <location>
        <begin position="725"/>
        <end position="744"/>
    </location>
</feature>
<gene>
    <name evidence="6" type="ORF">CI238_01689</name>
</gene>
<feature type="region of interest" description="Disordered" evidence="5">
    <location>
        <begin position="187"/>
        <end position="217"/>
    </location>
</feature>
<evidence type="ECO:0000256" key="1">
    <source>
        <dbReference type="ARBA" id="ARBA00004123"/>
    </source>
</evidence>
<comment type="caution">
    <text evidence="6">The sequence shown here is derived from an EMBL/GenBank/DDBJ whole genome shotgun (WGS) entry which is preliminary data.</text>
</comment>
<feature type="compositionally biased region" description="Acidic residues" evidence="5">
    <location>
        <begin position="749"/>
        <end position="786"/>
    </location>
</feature>
<feature type="region of interest" description="Disordered" evidence="5">
    <location>
        <begin position="725"/>
        <end position="786"/>
    </location>
</feature>
<evidence type="ECO:0000256" key="3">
    <source>
        <dbReference type="ARBA" id="ARBA00023242"/>
    </source>
</evidence>
<feature type="compositionally biased region" description="Basic residues" evidence="5">
    <location>
        <begin position="93"/>
        <end position="106"/>
    </location>
</feature>
<accession>A0A161VWF1</accession>
<feature type="compositionally biased region" description="Basic residues" evidence="5">
    <location>
        <begin position="32"/>
        <end position="45"/>
    </location>
</feature>
<dbReference type="STRING" id="1573173.A0A161VWF1"/>
<comment type="subcellular location">
    <subcellularLocation>
        <location evidence="1">Nucleus</location>
    </subcellularLocation>
</comment>
<dbReference type="EMBL" id="LFIW01000334">
    <property type="protein sequence ID" value="KZL87084.1"/>
    <property type="molecule type" value="Genomic_DNA"/>
</dbReference>
<keyword evidence="7" id="KW-1185">Reference proteome</keyword>
<reference evidence="6 7" key="1">
    <citation type="submission" date="2015-06" db="EMBL/GenBank/DDBJ databases">
        <title>Survival trade-offs in plant roots during colonization by closely related pathogenic and mutualistic fungi.</title>
        <authorList>
            <person name="Hacquard S."/>
            <person name="Kracher B."/>
            <person name="Hiruma K."/>
            <person name="Weinman A."/>
            <person name="Muench P."/>
            <person name="Garrido Oter R."/>
            <person name="Ver Loren van Themaat E."/>
            <person name="Dallerey J.-F."/>
            <person name="Damm U."/>
            <person name="Henrissat B."/>
            <person name="Lespinet O."/>
            <person name="Thon M."/>
            <person name="Kemen E."/>
            <person name="McHardy A.C."/>
            <person name="Schulze-Lefert P."/>
            <person name="O'Connell R.J."/>
        </authorList>
    </citation>
    <scope>NUCLEOTIDE SEQUENCE [LARGE SCALE GENOMIC DNA]</scope>
    <source>
        <strain evidence="6 7">MAFF 238704</strain>
    </source>
</reference>
<dbReference type="Proteomes" id="UP000076584">
    <property type="component" value="Unassembled WGS sequence"/>
</dbReference>
<keyword evidence="4" id="KW-0175">Coiled coil</keyword>
<organism evidence="6 7">
    <name type="scientific">Colletotrichum incanum</name>
    <name type="common">Soybean anthracnose fungus</name>
    <dbReference type="NCBI Taxonomy" id="1573173"/>
    <lineage>
        <taxon>Eukaryota</taxon>
        <taxon>Fungi</taxon>
        <taxon>Dikarya</taxon>
        <taxon>Ascomycota</taxon>
        <taxon>Pezizomycotina</taxon>
        <taxon>Sordariomycetes</taxon>
        <taxon>Hypocreomycetidae</taxon>
        <taxon>Glomerellales</taxon>
        <taxon>Glomerellaceae</taxon>
        <taxon>Colletotrichum</taxon>
        <taxon>Colletotrichum spaethianum species complex</taxon>
    </lineage>
</organism>
<feature type="compositionally biased region" description="Basic and acidic residues" evidence="5">
    <location>
        <begin position="12"/>
        <end position="31"/>
    </location>
</feature>
<feature type="region of interest" description="Disordered" evidence="5">
    <location>
        <begin position="1"/>
        <end position="54"/>
    </location>
</feature>
<dbReference type="PANTHER" id="PTHR12687:SF4">
    <property type="entry name" value="NUCLEOLAR COMPLEX PROTEIN 2 HOMOLOG"/>
    <property type="match status" value="1"/>
</dbReference>
<comment type="similarity">
    <text evidence="2">Belongs to the NOC2 family.</text>
</comment>
<dbReference type="OrthoDB" id="10266662at2759"/>
<protein>
    <submittedName>
        <fullName evidence="6">Noc2p family protein</fullName>
    </submittedName>
</protein>
<sequence>MGSQKKNLKATKKFEKNHLKGVLDKRKESAKVKQRLQVKAKKQSKKTKDSEFFKKDEAAAKAKANGHQKDAKVSAMSVDDFFQGGFEDIIDKKGKKASKKLGKRKRDAPAGEGSDSDEDDFSGEEQPVPSDSEDAGSEDDDENLGMTKEAMDKLAENDPEFYKFLKENDPEALDFDENADLAEVDELSAGSDHSDDDEQPKKKRKKDAKKKAAAEEEEVLVDNELTREMVAKWKKLIEEKQSLRAARQVVLAFRCAAHLNEDDADDEKTQRYTISSPEVFHDILIVALKQIPEIISHHLPIKESASGKIYVPTDSKKFHTLSIMIKTFTASIIHLLSTLSDDATLKLTIGSLEPLVPYLMSFRKLLKALIKTVVNYWARPASSETTKITSFLVLRKLVVIGDKGIRETVLKAVYQGLVSGCRATNINTIQGINLMKNSAAELWGIDQNVGYTTAFTFIRQLAIHLRNSIVKKEKDAHKIIYNWQYTHSLDFWSCVLAEHCSPLKEAEAGKEGQLKLLIYPLVQVTLGAMRLIPSPTFFPLRFHLIRSILRLSRATNTYIPLASALIEVLESADMRRFPKASSIKPLDFNVAYKAPKSYLRTRVYQDGVGEQVVELFSEYFTIWAKNIAFPEFTLPVLIQLKRWVKQARKISTGNKNNKVISQIVLLVQKLEANAKFIEEKRAKVEFAPKDRAQVDAFLRDFDWEKTPLGAFVVVQRKIREQKAKALEDARKEDEKKRKEEEKDALAANVEDESEEEYADELMDDEAEEAEEDDDDEEDEDIEDDEE</sequence>
<dbReference type="GO" id="GO:0030691">
    <property type="term" value="C:Noc2p-Noc3p complex"/>
    <property type="evidence" value="ECO:0007669"/>
    <property type="project" value="TreeGrafter"/>
</dbReference>
<feature type="compositionally biased region" description="Basic residues" evidence="5">
    <location>
        <begin position="201"/>
        <end position="211"/>
    </location>
</feature>
<feature type="coiled-coil region" evidence="4">
    <location>
        <begin position="660"/>
        <end position="687"/>
    </location>
</feature>
<dbReference type="Pfam" id="PF03715">
    <property type="entry name" value="Noc2"/>
    <property type="match status" value="1"/>
</dbReference>
<evidence type="ECO:0000313" key="7">
    <source>
        <dbReference type="Proteomes" id="UP000076584"/>
    </source>
</evidence>
<feature type="compositionally biased region" description="Acidic residues" evidence="5">
    <location>
        <begin position="131"/>
        <end position="143"/>
    </location>
</feature>
<dbReference type="AlphaFoldDB" id="A0A161VWF1"/>